<dbReference type="Pfam" id="PF13845">
    <property type="entry name" value="Septum_form"/>
    <property type="match status" value="1"/>
</dbReference>
<evidence type="ECO:0000313" key="4">
    <source>
        <dbReference type="Proteomes" id="UP000662857"/>
    </source>
</evidence>
<keyword evidence="1" id="KW-0732">Signal</keyword>
<feature type="signal peptide" evidence="1">
    <location>
        <begin position="1"/>
        <end position="21"/>
    </location>
</feature>
<reference evidence="3" key="1">
    <citation type="submission" date="2021-02" db="EMBL/GenBank/DDBJ databases">
        <title>Natrosporangium hydrolyticum gen. nov., sp. nov, a haloalkaliphilic actinobacterium from a soda solonchak soil.</title>
        <authorList>
            <person name="Sorokin D.Y."/>
            <person name="Khijniak T.V."/>
            <person name="Zakharycheva A.P."/>
            <person name="Boueva O.V."/>
            <person name="Ariskina E.V."/>
            <person name="Hahnke R.L."/>
            <person name="Bunk B."/>
            <person name="Sproer C."/>
            <person name="Schumann P."/>
            <person name="Evtushenko L.I."/>
            <person name="Kublanov I.V."/>
        </authorList>
    </citation>
    <scope>NUCLEOTIDE SEQUENCE</scope>
    <source>
        <strain evidence="3">DSM 106523</strain>
    </source>
</reference>
<feature type="chain" id="PRO_5038930468" evidence="1">
    <location>
        <begin position="22"/>
        <end position="317"/>
    </location>
</feature>
<protein>
    <submittedName>
        <fullName evidence="3">Septum formation family protein</fullName>
    </submittedName>
</protein>
<proteinExistence type="predicted"/>
<evidence type="ECO:0000259" key="2">
    <source>
        <dbReference type="Pfam" id="PF13845"/>
    </source>
</evidence>
<gene>
    <name evidence="3" type="ORF">JQS43_01300</name>
</gene>
<dbReference type="Proteomes" id="UP000662857">
    <property type="component" value="Chromosome"/>
</dbReference>
<dbReference type="AlphaFoldDB" id="A0A895YC62"/>
<organism evidence="3 4">
    <name type="scientific">Natronosporangium hydrolyticum</name>
    <dbReference type="NCBI Taxonomy" id="2811111"/>
    <lineage>
        <taxon>Bacteria</taxon>
        <taxon>Bacillati</taxon>
        <taxon>Actinomycetota</taxon>
        <taxon>Actinomycetes</taxon>
        <taxon>Micromonosporales</taxon>
        <taxon>Micromonosporaceae</taxon>
        <taxon>Natronosporangium</taxon>
    </lineage>
</organism>
<dbReference type="KEGG" id="nhy:JQS43_01300"/>
<evidence type="ECO:0000313" key="3">
    <source>
        <dbReference type="EMBL" id="QSB15051.1"/>
    </source>
</evidence>
<dbReference type="PROSITE" id="PS51257">
    <property type="entry name" value="PROKAR_LIPOPROTEIN"/>
    <property type="match status" value="1"/>
</dbReference>
<keyword evidence="4" id="KW-1185">Reference proteome</keyword>
<accession>A0A895YC62</accession>
<sequence length="317" mass="33950">MDKLARRWLAAAGGAVLFLLAACGDDLPAGVDGDLTNDWGALGEPIAFAPGSEECHARPYQPVAPLTEYEPVECDEPHLVQTVHVGSFDDDAFDDDAFDEGEAGLAAPPDADSTAHRTAFSVCEEHAAEFLGADHRHGRLWLGVALPAEAAWEGGARWFRCDVMEVSSVYGEPVERTGSLAGSLGGDDADPELRLGCYQVEVDDGAVAAMDPVSCDEPHDAEFVGVYRADGGDYPDPSDDSAEDQVYEGCREQVAGYVDVPVDDDLVFRTGTVADWMSESDWQGGDRGFRCYLWLPEEELTESLAGAGEDALPVQTE</sequence>
<dbReference type="EMBL" id="CP070499">
    <property type="protein sequence ID" value="QSB15051.1"/>
    <property type="molecule type" value="Genomic_DNA"/>
</dbReference>
<dbReference type="InterPro" id="IPR026004">
    <property type="entry name" value="Septum_form"/>
</dbReference>
<evidence type="ECO:0000256" key="1">
    <source>
        <dbReference type="SAM" id="SignalP"/>
    </source>
</evidence>
<dbReference type="RefSeq" id="WP_239677220.1">
    <property type="nucleotide sequence ID" value="NZ_CP070499.1"/>
</dbReference>
<name>A0A895YC62_9ACTN</name>
<feature type="domain" description="Septum formation-related" evidence="2">
    <location>
        <begin position="55"/>
        <end position="291"/>
    </location>
</feature>